<evidence type="ECO:0000313" key="8">
    <source>
        <dbReference type="Proteomes" id="UP000671913"/>
    </source>
</evidence>
<dbReference type="Gene3D" id="3.20.20.80">
    <property type="entry name" value="Glycosidases"/>
    <property type="match status" value="1"/>
</dbReference>
<reference evidence="7" key="1">
    <citation type="submission" date="2020-08" db="EMBL/GenBank/DDBJ databases">
        <title>Genomic insights into the carbon and energy metabolism of the first obligate autotrophic acetogenic bacterium Aceticella autotrophica gen. nov., sp. nov.</title>
        <authorList>
            <person name="Toshchakov S.V."/>
            <person name="Elcheninov A.G."/>
            <person name="Kublanov I.V."/>
            <person name="Frolov E.N."/>
            <person name="Lebedinsky A.V."/>
        </authorList>
    </citation>
    <scope>NUCLEOTIDE SEQUENCE</scope>
    <source>
        <strain evidence="7">3443-3Ac</strain>
    </source>
</reference>
<dbReference type="EMBL" id="CP060096">
    <property type="protein sequence ID" value="QSZ26663.1"/>
    <property type="molecule type" value="Genomic_DNA"/>
</dbReference>
<dbReference type="KEGG" id="aaut:ACETAC_07040"/>
<keyword evidence="5" id="KW-1133">Transmembrane helix</keyword>
<dbReference type="PANTHER" id="PTHR40079">
    <property type="entry name" value="MANNAN ENDO-1,4-BETA-MANNOSIDASE E-RELATED"/>
    <property type="match status" value="1"/>
</dbReference>
<dbReference type="InterPro" id="IPR017853">
    <property type="entry name" value="GH"/>
</dbReference>
<evidence type="ECO:0000259" key="6">
    <source>
        <dbReference type="PROSITE" id="PS51764"/>
    </source>
</evidence>
<dbReference type="RefSeq" id="WP_284679342.1">
    <property type="nucleotide sequence ID" value="NZ_CP060096.1"/>
</dbReference>
<dbReference type="SUPFAM" id="SSF51445">
    <property type="entry name" value="(Trans)glycosidases"/>
    <property type="match status" value="1"/>
</dbReference>
<keyword evidence="5" id="KW-0472">Membrane</keyword>
<dbReference type="PROSITE" id="PS51764">
    <property type="entry name" value="GH26"/>
    <property type="match status" value="1"/>
</dbReference>
<comment type="similarity">
    <text evidence="1 4">Belongs to the glycosyl hydrolase 26 family.</text>
</comment>
<evidence type="ECO:0000256" key="4">
    <source>
        <dbReference type="PROSITE-ProRule" id="PRU01100"/>
    </source>
</evidence>
<evidence type="ECO:0000256" key="1">
    <source>
        <dbReference type="ARBA" id="ARBA00007754"/>
    </source>
</evidence>
<dbReference type="Proteomes" id="UP000671913">
    <property type="component" value="Chromosome"/>
</dbReference>
<gene>
    <name evidence="7" type="ORF">ACETAC_07040</name>
</gene>
<keyword evidence="8" id="KW-1185">Reference proteome</keyword>
<dbReference type="InterPro" id="IPR000805">
    <property type="entry name" value="Glyco_hydro_26"/>
</dbReference>
<evidence type="ECO:0000313" key="7">
    <source>
        <dbReference type="EMBL" id="QSZ26663.1"/>
    </source>
</evidence>
<keyword evidence="3 4" id="KW-0326">Glycosidase</keyword>
<feature type="active site" description="Nucleophile" evidence="4">
    <location>
        <position position="453"/>
    </location>
</feature>
<evidence type="ECO:0000256" key="2">
    <source>
        <dbReference type="ARBA" id="ARBA00022801"/>
    </source>
</evidence>
<accession>A0A975G949</accession>
<proteinExistence type="inferred from homology"/>
<dbReference type="AlphaFoldDB" id="A0A975G949"/>
<dbReference type="PANTHER" id="PTHR40079:SF4">
    <property type="entry name" value="GH26 DOMAIN-CONTAINING PROTEIN-RELATED"/>
    <property type="match status" value="1"/>
</dbReference>
<keyword evidence="5" id="KW-0812">Transmembrane</keyword>
<sequence length="525" mass="62058">MGKVNKDLDKDFKSVKKESITNFNKRWVIIIIGFIFIMLLGTILIFKTIKHDVQNWEICQNNYDGFILSYPKDWQKKIIPGVATILSKDGYIKLTIFVQPLDKVNAEQYILYSNRSINEGWGGIKLKSQKKINLFGYKAWQFDWIRTRLSPSDLNYYREFDVIIGKKVYTFMLKSDQQHFLDATKDLNNVFLTFKTIPAMVKPDFPSVPMVKREINIEGQHHRVNIPSGKTLWGILNPHKIGQIKYFDNLLPLEKQLDFKFQFLITYASLDTKFNQTELEQIYKDNRILMVALQPWWYGKKNDTSLIALIQGKYDFILREWACQFKNLGDPVFVRFGNEMNGDWSTWSAWYTGKDTDIYKMAWEHVYNIFKSEGAKNVIFVFNPHDRSFPNFKWNNYLLYYPGDKTVDWIGLTGYNNGTSYPGDVWRDFDTIYDPLYRKYMNNFPDKPFMITEFSCNEKGGNKANWIQQCFQHLSTNYPNIKIVVWFNQVDGKWQYNIDSSSQSFEAFKKGLENPCYHFQAIYSK</sequence>
<name>A0A975G949_9THEO</name>
<dbReference type="Pfam" id="PF02156">
    <property type="entry name" value="Glyco_hydro_26"/>
    <property type="match status" value="1"/>
</dbReference>
<organism evidence="7 8">
    <name type="scientific">Aceticella autotrophica</name>
    <dbReference type="NCBI Taxonomy" id="2755338"/>
    <lineage>
        <taxon>Bacteria</taxon>
        <taxon>Bacillati</taxon>
        <taxon>Bacillota</taxon>
        <taxon>Clostridia</taxon>
        <taxon>Thermoanaerobacterales</taxon>
        <taxon>Thermoanaerobacteraceae</taxon>
        <taxon>Aceticella</taxon>
    </lineage>
</organism>
<dbReference type="InterPro" id="IPR022790">
    <property type="entry name" value="GH26_dom"/>
</dbReference>
<feature type="transmembrane region" description="Helical" evidence="5">
    <location>
        <begin position="27"/>
        <end position="46"/>
    </location>
</feature>
<dbReference type="GO" id="GO:0016985">
    <property type="term" value="F:mannan endo-1,4-beta-mannosidase activity"/>
    <property type="evidence" value="ECO:0007669"/>
    <property type="project" value="InterPro"/>
</dbReference>
<evidence type="ECO:0000256" key="3">
    <source>
        <dbReference type="ARBA" id="ARBA00023295"/>
    </source>
</evidence>
<evidence type="ECO:0000256" key="5">
    <source>
        <dbReference type="SAM" id="Phobius"/>
    </source>
</evidence>
<feature type="domain" description="GH26" evidence="6">
    <location>
        <begin position="206"/>
        <end position="521"/>
    </location>
</feature>
<protein>
    <recommendedName>
        <fullName evidence="6">GH26 domain-containing protein</fullName>
    </recommendedName>
</protein>
<dbReference type="GO" id="GO:0006080">
    <property type="term" value="P:substituted mannan metabolic process"/>
    <property type="evidence" value="ECO:0007669"/>
    <property type="project" value="InterPro"/>
</dbReference>
<feature type="active site" description="Proton donor" evidence="4">
    <location>
        <position position="339"/>
    </location>
</feature>
<keyword evidence="2 4" id="KW-0378">Hydrolase</keyword>